<dbReference type="AlphaFoldDB" id="A0AA50Q881"/>
<organism evidence="2">
    <name type="scientific">Shewanella oncorhynchi</name>
    <dbReference type="NCBI Taxonomy" id="2726434"/>
    <lineage>
        <taxon>Bacteria</taxon>
        <taxon>Pseudomonadati</taxon>
        <taxon>Pseudomonadota</taxon>
        <taxon>Gammaproteobacteria</taxon>
        <taxon>Alteromonadales</taxon>
        <taxon>Shewanellaceae</taxon>
        <taxon>Shewanella</taxon>
    </lineage>
</organism>
<evidence type="ECO:0000259" key="1">
    <source>
        <dbReference type="SMART" id="SM00860"/>
    </source>
</evidence>
<dbReference type="InterPro" id="IPR037883">
    <property type="entry name" value="Knr4/Smi1-like_sf"/>
</dbReference>
<dbReference type="Gene3D" id="3.40.1580.10">
    <property type="entry name" value="SMI1/KNR4-like"/>
    <property type="match status" value="1"/>
</dbReference>
<dbReference type="SUPFAM" id="SSF160631">
    <property type="entry name" value="SMI1/KNR4-like"/>
    <property type="match status" value="1"/>
</dbReference>
<sequence length="122" mass="13676">MNNDPFRNPTDTEITSAESKLGISFHDDYRSFLKSGSDVANATFEPAVILPGSGHLDIFDIAETAWNVIGLPRDLLPFIEDNGDYFCIAKTGEIIYWSHNGSTKEEWPNLSAWHKQVCVDLE</sequence>
<accession>A0AA50Q881</accession>
<dbReference type="EMBL" id="CP132914">
    <property type="protein sequence ID" value="WMB74605.1"/>
    <property type="molecule type" value="Genomic_DNA"/>
</dbReference>
<dbReference type="InterPro" id="IPR018958">
    <property type="entry name" value="Knr4/Smi1-like_dom"/>
</dbReference>
<dbReference type="RefSeq" id="WP_263173836.1">
    <property type="nucleotide sequence ID" value="NZ_CP132914.1"/>
</dbReference>
<name>A0AA50Q881_9GAMM</name>
<reference evidence="2" key="1">
    <citation type="submission" date="2023-08" db="EMBL/GenBank/DDBJ databases">
        <title>Complete genome sequence of Shewanella oncorhynchi Z-P2, a siderophore putrebactin-producing bacterium.</title>
        <authorList>
            <person name="Zhang Y."/>
        </authorList>
    </citation>
    <scope>NUCLEOTIDE SEQUENCE</scope>
    <source>
        <strain evidence="2">Z-P2</strain>
    </source>
</reference>
<dbReference type="Proteomes" id="UP001236800">
    <property type="component" value="Chromosome"/>
</dbReference>
<feature type="domain" description="Knr4/Smi1-like" evidence="1">
    <location>
        <begin position="8"/>
        <end position="116"/>
    </location>
</feature>
<protein>
    <submittedName>
        <fullName evidence="2">SMI1/KNR4 family protein</fullName>
    </submittedName>
</protein>
<dbReference type="SMART" id="SM00860">
    <property type="entry name" value="SMI1_KNR4"/>
    <property type="match status" value="1"/>
</dbReference>
<dbReference type="GeneID" id="301339192"/>
<gene>
    <name evidence="2" type="ORF">RA178_08375</name>
</gene>
<dbReference type="Pfam" id="PF14567">
    <property type="entry name" value="SUKH_5"/>
    <property type="match status" value="1"/>
</dbReference>
<dbReference type="KEGG" id="sog:RA178_08375"/>
<proteinExistence type="predicted"/>
<evidence type="ECO:0000313" key="2">
    <source>
        <dbReference type="EMBL" id="WMB74605.1"/>
    </source>
</evidence>